<accession>A0A6P5JVS6</accession>
<gene>
    <name evidence="2" type="primary">CUNH1orf100</name>
</gene>
<dbReference type="GeneID" id="110205479"/>
<proteinExistence type="predicted"/>
<evidence type="ECO:0000313" key="2">
    <source>
        <dbReference type="RefSeq" id="XP_020837753.1"/>
    </source>
</evidence>
<dbReference type="PANTHER" id="PTHR31763">
    <property type="entry name" value="HYPOTHETICAL PROTEIN LOC689766"/>
    <property type="match status" value="1"/>
</dbReference>
<dbReference type="FunCoup" id="A0A6P5JVS6">
    <property type="interactions" value="4"/>
</dbReference>
<dbReference type="AlphaFoldDB" id="A0A6P5JVS6"/>
<protein>
    <submittedName>
        <fullName evidence="2">Uncharacterized protein C1orf100 homolog</fullName>
    </submittedName>
</protein>
<dbReference type="OMA" id="HIWLREF"/>
<dbReference type="InterPro" id="IPR037668">
    <property type="entry name" value="SPMIP3"/>
</dbReference>
<evidence type="ECO:0000313" key="1">
    <source>
        <dbReference type="Proteomes" id="UP000515140"/>
    </source>
</evidence>
<dbReference type="Pfam" id="PF17670">
    <property type="entry name" value="DUF5530"/>
    <property type="match status" value="1"/>
</dbReference>
<reference evidence="2" key="1">
    <citation type="submission" date="2025-08" db="UniProtKB">
        <authorList>
            <consortium name="RefSeq"/>
        </authorList>
    </citation>
    <scope>IDENTIFICATION</scope>
    <source>
        <tissue evidence="2">Spleen</tissue>
    </source>
</reference>
<dbReference type="PANTHER" id="PTHR31763:SF2">
    <property type="entry name" value="CHROMOSOME 1 OPEN READING FRAME 100"/>
    <property type="match status" value="1"/>
</dbReference>
<dbReference type="RefSeq" id="XP_020837753.1">
    <property type="nucleotide sequence ID" value="XM_020982094.1"/>
</dbReference>
<dbReference type="Proteomes" id="UP000515140">
    <property type="component" value="Unplaced"/>
</dbReference>
<dbReference type="KEGG" id="pcw:110205479"/>
<keyword evidence="1" id="KW-1185">Reference proteome</keyword>
<name>A0A6P5JVS6_PHACI</name>
<dbReference type="CTD" id="200159"/>
<dbReference type="InParanoid" id="A0A6P5JVS6"/>
<sequence length="132" mass="15982">MSFIRLREFKDRKPIQHPRLCILHQGKYINGYYTGQLAKLHYAKELQRPPGHPEDWRPYYQPKSSYQVQFDQITLTNYICHRRKDQQPFKGWYNETTYQRAFSLPFYKFESDQILATPVLDPRPLNSLPKLF</sequence>
<organism evidence="1 2">
    <name type="scientific">Phascolarctos cinereus</name>
    <name type="common">Koala</name>
    <dbReference type="NCBI Taxonomy" id="38626"/>
    <lineage>
        <taxon>Eukaryota</taxon>
        <taxon>Metazoa</taxon>
        <taxon>Chordata</taxon>
        <taxon>Craniata</taxon>
        <taxon>Vertebrata</taxon>
        <taxon>Euteleostomi</taxon>
        <taxon>Mammalia</taxon>
        <taxon>Metatheria</taxon>
        <taxon>Diprotodontia</taxon>
        <taxon>Phascolarctidae</taxon>
        <taxon>Phascolarctos</taxon>
    </lineage>
</organism>